<organism evidence="2 3">
    <name type="scientific">Fictibacillus fluitans</name>
    <dbReference type="NCBI Taxonomy" id="3058422"/>
    <lineage>
        <taxon>Bacteria</taxon>
        <taxon>Bacillati</taxon>
        <taxon>Bacillota</taxon>
        <taxon>Bacilli</taxon>
        <taxon>Bacillales</taxon>
        <taxon>Fictibacillaceae</taxon>
        <taxon>Fictibacillus</taxon>
    </lineage>
</organism>
<name>A0ABT8I2Y7_9BACL</name>
<dbReference type="Proteomes" id="UP001172721">
    <property type="component" value="Unassembled WGS sequence"/>
</dbReference>
<sequence>MQTILEKPVSGMVIKEDIKLEPGEYDFSSGQGLIIGASNITIDGNGAVIKGPGRREKKYSYRGTGIYSNGHTNITIKNIKIEGFLLGCKLMNGQEMLIDNNDFSDNYTDPDFGWGDGNPDGALWMKNVNQSIVRSNKGNNVWNCLFLEDCADNTIESNEFAHCHNVCLKLWKSCRNMFRDNVMNYGLRIAPGEVHARDSTSVLIESGSNNNRFFNNDFTHGGDGVFIRSLNNYVSTGNYFEGNDASYAHNNAWEIWDPGNVLINNKGNHSSYGFWLGGSDHTVFVGNEAAYNGIRISNAPESFGNAGVAVVNGSSTHFIMKKNYIHHNKNAGVAVRFKEGYEAFHWIIQQNTITDNETYGIYLKHANWLDIAGNDFGGNKLGDIKVDDNVTDIFHREADINDIAPVAKADISHQEVYAGHFVTFDASLSSIQSEKPLFYRWDLGDGTQSTDEKVKHNYEKPGFYRVSLTVNDGKLSDLIWFDLYVLQNESEIGTETNNQLEWGVNALPDDSFTEMVIDHETTIQGANSIKLRTNSNLAKFHYPIEKNAGLDLSMKERLSFWVKIEHEIRDALVNYQTPTVTLATNDQNYFSYTPKTLDFTWPSVSSEARYGWVYLEIDLNESKQWNVHEAGSPSKNEINFIELAVHSKEGYFSFWIDGLTIQ</sequence>
<dbReference type="CDD" id="cd00146">
    <property type="entry name" value="PKD"/>
    <property type="match status" value="1"/>
</dbReference>
<dbReference type="RefSeq" id="WP_301168393.1">
    <property type="nucleotide sequence ID" value="NZ_JAUHTR010000022.1"/>
</dbReference>
<dbReference type="InterPro" id="IPR035986">
    <property type="entry name" value="PKD_dom_sf"/>
</dbReference>
<dbReference type="InterPro" id="IPR022409">
    <property type="entry name" value="PKD/Chitinase_dom"/>
</dbReference>
<dbReference type="SUPFAM" id="SSF49299">
    <property type="entry name" value="PKD domain"/>
    <property type="match status" value="1"/>
</dbReference>
<dbReference type="InterPro" id="IPR013783">
    <property type="entry name" value="Ig-like_fold"/>
</dbReference>
<accession>A0ABT8I2Y7</accession>
<dbReference type="SUPFAM" id="SSF51126">
    <property type="entry name" value="Pectin lyase-like"/>
    <property type="match status" value="2"/>
</dbReference>
<keyword evidence="3" id="KW-1185">Reference proteome</keyword>
<dbReference type="SMART" id="SM00710">
    <property type="entry name" value="PbH1"/>
    <property type="match status" value="8"/>
</dbReference>
<dbReference type="SMART" id="SM00089">
    <property type="entry name" value="PKD"/>
    <property type="match status" value="1"/>
</dbReference>
<dbReference type="Pfam" id="PF13229">
    <property type="entry name" value="Beta_helix"/>
    <property type="match status" value="2"/>
</dbReference>
<evidence type="ECO:0000259" key="1">
    <source>
        <dbReference type="PROSITE" id="PS50093"/>
    </source>
</evidence>
<dbReference type="Gene3D" id="2.160.20.10">
    <property type="entry name" value="Single-stranded right-handed beta-helix, Pectin lyase-like"/>
    <property type="match status" value="2"/>
</dbReference>
<dbReference type="EMBL" id="JAUHTR010000022">
    <property type="protein sequence ID" value="MDN4527403.1"/>
    <property type="molecule type" value="Genomic_DNA"/>
</dbReference>
<dbReference type="InterPro" id="IPR011050">
    <property type="entry name" value="Pectin_lyase_fold/virulence"/>
</dbReference>
<gene>
    <name evidence="2" type="ORF">QYB97_23270</name>
</gene>
<dbReference type="InterPro" id="IPR012334">
    <property type="entry name" value="Pectin_lyas_fold"/>
</dbReference>
<dbReference type="InterPro" id="IPR000601">
    <property type="entry name" value="PKD_dom"/>
</dbReference>
<proteinExistence type="predicted"/>
<dbReference type="PROSITE" id="PS50093">
    <property type="entry name" value="PKD"/>
    <property type="match status" value="1"/>
</dbReference>
<dbReference type="InterPro" id="IPR006626">
    <property type="entry name" value="PbH1"/>
</dbReference>
<comment type="caution">
    <text evidence="2">The sequence shown here is derived from an EMBL/GenBank/DDBJ whole genome shotgun (WGS) entry which is preliminary data.</text>
</comment>
<evidence type="ECO:0000313" key="2">
    <source>
        <dbReference type="EMBL" id="MDN4527403.1"/>
    </source>
</evidence>
<evidence type="ECO:0000313" key="3">
    <source>
        <dbReference type="Proteomes" id="UP001172721"/>
    </source>
</evidence>
<feature type="domain" description="PKD" evidence="1">
    <location>
        <begin position="425"/>
        <end position="472"/>
    </location>
</feature>
<protein>
    <submittedName>
        <fullName evidence="2">Right-handed parallel beta-helix repeat-containing protein</fullName>
    </submittedName>
</protein>
<dbReference type="Gene3D" id="2.60.40.10">
    <property type="entry name" value="Immunoglobulins"/>
    <property type="match status" value="1"/>
</dbReference>
<dbReference type="Pfam" id="PF18911">
    <property type="entry name" value="PKD_4"/>
    <property type="match status" value="1"/>
</dbReference>
<reference evidence="2" key="1">
    <citation type="submission" date="2023-07" db="EMBL/GenBank/DDBJ databases">
        <title>Fictibacillus sp. isolated from freshwater pond.</title>
        <authorList>
            <person name="Kirdat K."/>
            <person name="Bhat A."/>
            <person name="Mourya A."/>
            <person name="Yadav A."/>
        </authorList>
    </citation>
    <scope>NUCLEOTIDE SEQUENCE</scope>
    <source>
        <strain evidence="2">NE201</strain>
    </source>
</reference>
<dbReference type="InterPro" id="IPR039448">
    <property type="entry name" value="Beta_helix"/>
</dbReference>